<dbReference type="EMBL" id="RCHS01000317">
    <property type="protein sequence ID" value="RMX59511.1"/>
    <property type="molecule type" value="Genomic_DNA"/>
</dbReference>
<sequence length="109" mass="12341">MGANEFSGKPDEVPGLRNGGHRLMFQSNLAEAMSPATPQGIVLHYYCQCLPSTDQQRRKRLRHAELPLQLHVGHRISFPNCGILIANNFNRLDMSCFCNAFQLKQIVKF</sequence>
<organism evidence="1 2">
    <name type="scientific">Pocillopora damicornis</name>
    <name type="common">Cauliflower coral</name>
    <name type="synonym">Millepora damicornis</name>
    <dbReference type="NCBI Taxonomy" id="46731"/>
    <lineage>
        <taxon>Eukaryota</taxon>
        <taxon>Metazoa</taxon>
        <taxon>Cnidaria</taxon>
        <taxon>Anthozoa</taxon>
        <taxon>Hexacorallia</taxon>
        <taxon>Scleractinia</taxon>
        <taxon>Astrocoeniina</taxon>
        <taxon>Pocilloporidae</taxon>
        <taxon>Pocillopora</taxon>
    </lineage>
</organism>
<keyword evidence="2" id="KW-1185">Reference proteome</keyword>
<evidence type="ECO:0000313" key="2">
    <source>
        <dbReference type="Proteomes" id="UP000275408"/>
    </source>
</evidence>
<reference evidence="1 2" key="1">
    <citation type="journal article" date="2018" name="Sci. Rep.">
        <title>Comparative analysis of the Pocillopora damicornis genome highlights role of immune system in coral evolution.</title>
        <authorList>
            <person name="Cunning R."/>
            <person name="Bay R.A."/>
            <person name="Gillette P."/>
            <person name="Baker A.C."/>
            <person name="Traylor-Knowles N."/>
        </authorList>
    </citation>
    <scope>NUCLEOTIDE SEQUENCE [LARGE SCALE GENOMIC DNA]</scope>
    <source>
        <strain evidence="1">RSMAS</strain>
        <tissue evidence="1">Whole animal</tissue>
    </source>
</reference>
<accession>A0A3M6V0P6</accession>
<dbReference type="AlphaFoldDB" id="A0A3M6V0P6"/>
<proteinExistence type="predicted"/>
<name>A0A3M6V0P6_POCDA</name>
<gene>
    <name evidence="1" type="ORF">pdam_00023074</name>
</gene>
<comment type="caution">
    <text evidence="1">The sequence shown here is derived from an EMBL/GenBank/DDBJ whole genome shotgun (WGS) entry which is preliminary data.</text>
</comment>
<protein>
    <submittedName>
        <fullName evidence="1">Uncharacterized protein</fullName>
    </submittedName>
</protein>
<evidence type="ECO:0000313" key="1">
    <source>
        <dbReference type="EMBL" id="RMX59511.1"/>
    </source>
</evidence>
<dbReference type="Proteomes" id="UP000275408">
    <property type="component" value="Unassembled WGS sequence"/>
</dbReference>